<dbReference type="InterPro" id="IPR058058">
    <property type="entry name" value="CBU_0592-like"/>
</dbReference>
<organism evidence="3 4">
    <name type="scientific">Candidatus Collierbacteria bacterium GW2011_GWA2_46_26</name>
    <dbReference type="NCBI Taxonomy" id="1618381"/>
    <lineage>
        <taxon>Bacteria</taxon>
        <taxon>Candidatus Collieribacteriota</taxon>
    </lineage>
</organism>
<name>A0A0G1RSH7_9BACT</name>
<protein>
    <recommendedName>
        <fullName evidence="2">CBU-0592-like domain-containing protein</fullName>
    </recommendedName>
</protein>
<evidence type="ECO:0000313" key="3">
    <source>
        <dbReference type="EMBL" id="KKU32918.1"/>
    </source>
</evidence>
<reference evidence="3 4" key="1">
    <citation type="journal article" date="2015" name="Nature">
        <title>rRNA introns, odd ribosomes, and small enigmatic genomes across a large radiation of phyla.</title>
        <authorList>
            <person name="Brown C.T."/>
            <person name="Hug L.A."/>
            <person name="Thomas B.C."/>
            <person name="Sharon I."/>
            <person name="Castelle C.J."/>
            <person name="Singh A."/>
            <person name="Wilkins M.J."/>
            <person name="Williams K.H."/>
            <person name="Banfield J.F."/>
        </authorList>
    </citation>
    <scope>NUCLEOTIDE SEQUENCE [LARGE SCALE GENOMIC DNA]</scope>
</reference>
<sequence>MPTIYFEIIGWVGTIAIMVAYWLVSIGKISPVSKTYQLLNLFGAGFVIINVVFHGALPSVALNTIWFFIALFGLFQKSKK</sequence>
<evidence type="ECO:0000259" key="2">
    <source>
        <dbReference type="Pfam" id="PF26604"/>
    </source>
</evidence>
<keyword evidence="1" id="KW-0812">Transmembrane</keyword>
<evidence type="ECO:0000313" key="4">
    <source>
        <dbReference type="Proteomes" id="UP000034794"/>
    </source>
</evidence>
<evidence type="ECO:0000256" key="1">
    <source>
        <dbReference type="SAM" id="Phobius"/>
    </source>
</evidence>
<keyword evidence="1" id="KW-0472">Membrane</keyword>
<feature type="transmembrane region" description="Helical" evidence="1">
    <location>
        <begin position="6"/>
        <end position="24"/>
    </location>
</feature>
<proteinExistence type="predicted"/>
<dbReference type="AlphaFoldDB" id="A0A0G1RSH7"/>
<gene>
    <name evidence="3" type="ORF">UX47_C0007G0162</name>
</gene>
<dbReference type="EMBL" id="LCMI01000007">
    <property type="protein sequence ID" value="KKU32918.1"/>
    <property type="molecule type" value="Genomic_DNA"/>
</dbReference>
<accession>A0A0G1RSH7</accession>
<dbReference type="NCBIfam" id="NF047864">
    <property type="entry name" value="CBU_0592_membra"/>
    <property type="match status" value="1"/>
</dbReference>
<dbReference type="Pfam" id="PF26604">
    <property type="entry name" value="CBU_0592"/>
    <property type="match status" value="1"/>
</dbReference>
<feature type="domain" description="CBU-0592-like" evidence="2">
    <location>
        <begin position="6"/>
        <end position="76"/>
    </location>
</feature>
<feature type="transmembrane region" description="Helical" evidence="1">
    <location>
        <begin position="36"/>
        <end position="53"/>
    </location>
</feature>
<comment type="caution">
    <text evidence="3">The sequence shown here is derived from an EMBL/GenBank/DDBJ whole genome shotgun (WGS) entry which is preliminary data.</text>
</comment>
<feature type="transmembrane region" description="Helical" evidence="1">
    <location>
        <begin position="59"/>
        <end position="75"/>
    </location>
</feature>
<keyword evidence="1" id="KW-1133">Transmembrane helix</keyword>
<dbReference type="Proteomes" id="UP000034794">
    <property type="component" value="Unassembled WGS sequence"/>
</dbReference>